<dbReference type="EMBL" id="MLCB01000057">
    <property type="protein sequence ID" value="OJI95124.1"/>
    <property type="molecule type" value="Genomic_DNA"/>
</dbReference>
<dbReference type="AlphaFoldDB" id="A0A1L9P141"/>
<keyword evidence="3" id="KW-1185">Reference proteome</keyword>
<evidence type="ECO:0000313" key="2">
    <source>
        <dbReference type="EMBL" id="OJI95124.1"/>
    </source>
</evidence>
<dbReference type="STRING" id="696762.PFRI_06640"/>
<sequence>MSFFKTISPALILGLAVATGANAQAFGVVETGGAFGVGTGAVPVAVAPAPTAAVGIPPVTGFATGLGGLGAAGSIGLGLGAIVAVGAISGGGSTSSTN</sequence>
<protein>
    <submittedName>
        <fullName evidence="2">Uncharacterized protein</fullName>
    </submittedName>
</protein>
<evidence type="ECO:0000313" key="3">
    <source>
        <dbReference type="Proteomes" id="UP000184514"/>
    </source>
</evidence>
<dbReference type="Proteomes" id="UP000184514">
    <property type="component" value="Unassembled WGS sequence"/>
</dbReference>
<keyword evidence="1" id="KW-0732">Signal</keyword>
<feature type="signal peptide" evidence="1">
    <location>
        <begin position="1"/>
        <end position="23"/>
    </location>
</feature>
<reference evidence="2 3" key="1">
    <citation type="submission" date="2016-10" db="EMBL/GenBank/DDBJ databases">
        <title>Genome sequence of Planktotalea frisia SH6-1.</title>
        <authorList>
            <person name="Poehlein A."/>
            <person name="Bakenhus I."/>
            <person name="Voget S."/>
            <person name="Brinkhoff T."/>
            <person name="Simon M."/>
        </authorList>
    </citation>
    <scope>NUCLEOTIDE SEQUENCE [LARGE SCALE GENOMIC DNA]</scope>
    <source>
        <strain evidence="2 3">SH6-1</strain>
    </source>
</reference>
<accession>A0A1L9P141</accession>
<feature type="chain" id="PRO_5009887249" evidence="1">
    <location>
        <begin position="24"/>
        <end position="98"/>
    </location>
</feature>
<evidence type="ECO:0000256" key="1">
    <source>
        <dbReference type="SAM" id="SignalP"/>
    </source>
</evidence>
<organism evidence="2 3">
    <name type="scientific">Planktotalea frisia</name>
    <dbReference type="NCBI Taxonomy" id="696762"/>
    <lineage>
        <taxon>Bacteria</taxon>
        <taxon>Pseudomonadati</taxon>
        <taxon>Pseudomonadota</taxon>
        <taxon>Alphaproteobacteria</taxon>
        <taxon>Rhodobacterales</taxon>
        <taxon>Paracoccaceae</taxon>
        <taxon>Planktotalea</taxon>
    </lineage>
</organism>
<name>A0A1L9P141_9RHOB</name>
<proteinExistence type="predicted"/>
<gene>
    <name evidence="2" type="ORF">PFRI_06640</name>
</gene>
<comment type="caution">
    <text evidence="2">The sequence shown here is derived from an EMBL/GenBank/DDBJ whole genome shotgun (WGS) entry which is preliminary data.</text>
</comment>
<dbReference type="RefSeq" id="WP_072629330.1">
    <property type="nucleotide sequence ID" value="NZ_JABBAN010000112.1"/>
</dbReference>